<dbReference type="Proteomes" id="UP000837857">
    <property type="component" value="Chromosome 6"/>
</dbReference>
<evidence type="ECO:0000313" key="1">
    <source>
        <dbReference type="EMBL" id="CAH2070939.1"/>
    </source>
</evidence>
<organism evidence="1 2">
    <name type="scientific">Iphiclides podalirius</name>
    <name type="common">scarce swallowtail</name>
    <dbReference type="NCBI Taxonomy" id="110791"/>
    <lineage>
        <taxon>Eukaryota</taxon>
        <taxon>Metazoa</taxon>
        <taxon>Ecdysozoa</taxon>
        <taxon>Arthropoda</taxon>
        <taxon>Hexapoda</taxon>
        <taxon>Insecta</taxon>
        <taxon>Pterygota</taxon>
        <taxon>Neoptera</taxon>
        <taxon>Endopterygota</taxon>
        <taxon>Lepidoptera</taxon>
        <taxon>Glossata</taxon>
        <taxon>Ditrysia</taxon>
        <taxon>Papilionoidea</taxon>
        <taxon>Papilionidae</taxon>
        <taxon>Papilioninae</taxon>
        <taxon>Iphiclides</taxon>
    </lineage>
</organism>
<reference evidence="1" key="1">
    <citation type="submission" date="2022-03" db="EMBL/GenBank/DDBJ databases">
        <authorList>
            <person name="Martin H S."/>
        </authorList>
    </citation>
    <scope>NUCLEOTIDE SEQUENCE</scope>
</reference>
<name>A0ABN8IYN7_9NEOP</name>
<protein>
    <submittedName>
        <fullName evidence="1">Uncharacterized protein</fullName>
    </submittedName>
</protein>
<feature type="non-terminal residue" evidence="1">
    <location>
        <position position="67"/>
    </location>
</feature>
<sequence>MTIIGVWDMRIGPERGCTKCVVRVISGRDPWCVVGTSDPVPTGSRALRSVGPEFVSSWRMPLLPYRA</sequence>
<evidence type="ECO:0000313" key="2">
    <source>
        <dbReference type="Proteomes" id="UP000837857"/>
    </source>
</evidence>
<gene>
    <name evidence="1" type="ORF">IPOD504_LOCUS14914</name>
</gene>
<keyword evidence="2" id="KW-1185">Reference proteome</keyword>
<proteinExistence type="predicted"/>
<accession>A0ABN8IYN7</accession>
<dbReference type="EMBL" id="OW152818">
    <property type="protein sequence ID" value="CAH2070939.1"/>
    <property type="molecule type" value="Genomic_DNA"/>
</dbReference>